<dbReference type="InterPro" id="IPR050229">
    <property type="entry name" value="GlpE_sulfurtransferase"/>
</dbReference>
<sequence length="134" mass="14940">MLRQLTCIVMLFVLAAITGCDGQATAVKPVSSETASLLMEKVQNNEWLLIDVRSPEEFAEGHIPGAINMPHNEIESYISQLDDDKDQRIIVYCRSGRRAMLTLETLKARSFTDVSHLEGDMMGWDAAGLPVDRM</sequence>
<comment type="caution">
    <text evidence="3">The sequence shown here is derived from an EMBL/GenBank/DDBJ whole genome shotgun (WGS) entry which is preliminary data.</text>
</comment>
<keyword evidence="4" id="KW-1185">Reference proteome</keyword>
<dbReference type="PANTHER" id="PTHR43031:SF1">
    <property type="entry name" value="PYRIDINE NUCLEOTIDE-DISULPHIDE OXIDOREDUCTASE"/>
    <property type="match status" value="1"/>
</dbReference>
<dbReference type="PROSITE" id="PS50206">
    <property type="entry name" value="RHODANESE_3"/>
    <property type="match status" value="1"/>
</dbReference>
<protein>
    <submittedName>
        <fullName evidence="3">Rhodanese-like domain-containing protein</fullName>
    </submittedName>
</protein>
<feature type="domain" description="Rhodanese" evidence="2">
    <location>
        <begin position="43"/>
        <end position="133"/>
    </location>
</feature>
<evidence type="ECO:0000313" key="4">
    <source>
        <dbReference type="Proteomes" id="UP000624419"/>
    </source>
</evidence>
<evidence type="ECO:0000259" key="2">
    <source>
        <dbReference type="PROSITE" id="PS50206"/>
    </source>
</evidence>
<dbReference type="InterPro" id="IPR001763">
    <property type="entry name" value="Rhodanese-like_dom"/>
</dbReference>
<dbReference type="PROSITE" id="PS51257">
    <property type="entry name" value="PROKAR_LIPOPROTEIN"/>
    <property type="match status" value="1"/>
</dbReference>
<dbReference type="PANTHER" id="PTHR43031">
    <property type="entry name" value="FAD-DEPENDENT OXIDOREDUCTASE"/>
    <property type="match status" value="1"/>
</dbReference>
<organism evidence="3 4">
    <name type="scientific">Salinimonas profundi</name>
    <dbReference type="NCBI Taxonomy" id="2729140"/>
    <lineage>
        <taxon>Bacteria</taxon>
        <taxon>Pseudomonadati</taxon>
        <taxon>Pseudomonadota</taxon>
        <taxon>Gammaproteobacteria</taxon>
        <taxon>Alteromonadales</taxon>
        <taxon>Alteromonadaceae</taxon>
        <taxon>Alteromonas/Salinimonas group</taxon>
        <taxon>Salinimonas</taxon>
    </lineage>
</organism>
<dbReference type="Pfam" id="PF00581">
    <property type="entry name" value="Rhodanese"/>
    <property type="match status" value="1"/>
</dbReference>
<feature type="signal peptide" evidence="1">
    <location>
        <begin position="1"/>
        <end position="26"/>
    </location>
</feature>
<dbReference type="EMBL" id="JABBXD010000005">
    <property type="protein sequence ID" value="MBD3586186.1"/>
    <property type="molecule type" value="Genomic_DNA"/>
</dbReference>
<dbReference type="RefSeq" id="WP_191024927.1">
    <property type="nucleotide sequence ID" value="NZ_JABBXD010000005.1"/>
</dbReference>
<dbReference type="Proteomes" id="UP000624419">
    <property type="component" value="Unassembled WGS sequence"/>
</dbReference>
<gene>
    <name evidence="3" type="ORF">HHX48_10580</name>
</gene>
<dbReference type="CDD" id="cd00158">
    <property type="entry name" value="RHOD"/>
    <property type="match status" value="1"/>
</dbReference>
<evidence type="ECO:0000313" key="3">
    <source>
        <dbReference type="EMBL" id="MBD3586186.1"/>
    </source>
</evidence>
<keyword evidence="1" id="KW-0732">Signal</keyword>
<proteinExistence type="predicted"/>
<dbReference type="Gene3D" id="3.40.250.10">
    <property type="entry name" value="Rhodanese-like domain"/>
    <property type="match status" value="1"/>
</dbReference>
<reference evidence="3 4" key="1">
    <citation type="submission" date="2020-04" db="EMBL/GenBank/DDBJ databases">
        <title>Salinimonas sp. HHU 13199.</title>
        <authorList>
            <person name="Cui X."/>
            <person name="Zhang D."/>
        </authorList>
    </citation>
    <scope>NUCLEOTIDE SEQUENCE [LARGE SCALE GENOMIC DNA]</scope>
    <source>
        <strain evidence="3 4">HHU 13199</strain>
    </source>
</reference>
<dbReference type="SUPFAM" id="SSF52821">
    <property type="entry name" value="Rhodanese/Cell cycle control phosphatase"/>
    <property type="match status" value="1"/>
</dbReference>
<accession>A0ABR8LIZ3</accession>
<feature type="chain" id="PRO_5047327516" evidence="1">
    <location>
        <begin position="27"/>
        <end position="134"/>
    </location>
</feature>
<dbReference type="SMART" id="SM00450">
    <property type="entry name" value="RHOD"/>
    <property type="match status" value="1"/>
</dbReference>
<evidence type="ECO:0000256" key="1">
    <source>
        <dbReference type="SAM" id="SignalP"/>
    </source>
</evidence>
<dbReference type="InterPro" id="IPR036873">
    <property type="entry name" value="Rhodanese-like_dom_sf"/>
</dbReference>
<name>A0ABR8LIZ3_9ALTE</name>